<accession>A0A1E7G5P7</accession>
<reference evidence="1 2" key="1">
    <citation type="journal article" date="2016" name="Appl. Microbiol. Biotechnol.">
        <title>Adhesion of the genome-sequenced Lactococcus lactis subsp. cremoris IBB477 strain is mediated by specific molecular determinants.</title>
        <authorList>
            <person name="Radziwill-Bienkowska J.M."/>
            <person name="Le D.T."/>
            <person name="Szczesny P."/>
            <person name="Duviau M.P."/>
            <person name="Aleksandrzak-Piekarczyk T."/>
            <person name="Loubiere P."/>
            <person name="Mercier-Bonin M."/>
            <person name="Bardowski J.K."/>
            <person name="Kowalczyk M."/>
        </authorList>
    </citation>
    <scope>NUCLEOTIDE SEQUENCE [LARGE SCALE GENOMIC DNA]</scope>
    <source>
        <strain evidence="1 2">IBB477</strain>
    </source>
</reference>
<dbReference type="EMBL" id="JMMZ01000009">
    <property type="protein sequence ID" value="OEU40267.1"/>
    <property type="molecule type" value="Genomic_DNA"/>
</dbReference>
<protein>
    <submittedName>
        <fullName evidence="1">Uncharacterized protein</fullName>
    </submittedName>
</protein>
<dbReference type="Proteomes" id="UP000176236">
    <property type="component" value="Chromosome"/>
</dbReference>
<comment type="caution">
    <text evidence="1">The sequence shown here is derived from an EMBL/GenBank/DDBJ whole genome shotgun (WGS) entry which is preliminary data.</text>
</comment>
<sequence length="63" mass="7337">MRKVGIICLIFLTLIVSLIAFKVYINYELDRRITLEFKKEQHSIERSARNKVGSTFKEQTGCS</sequence>
<evidence type="ECO:0000313" key="1">
    <source>
        <dbReference type="EMBL" id="OEU40267.1"/>
    </source>
</evidence>
<proteinExistence type="predicted"/>
<dbReference type="AlphaFoldDB" id="A0A1E7G5P7"/>
<organism evidence="1 2">
    <name type="scientific">Lactococcus cremoris subsp. cremoris IBB477</name>
    <dbReference type="NCBI Taxonomy" id="1449093"/>
    <lineage>
        <taxon>Bacteria</taxon>
        <taxon>Bacillati</taxon>
        <taxon>Bacillota</taxon>
        <taxon>Bacilli</taxon>
        <taxon>Lactobacillales</taxon>
        <taxon>Streptococcaceae</taxon>
        <taxon>Lactococcus</taxon>
        <taxon>Lactococcus cremoris subsp. cremoris</taxon>
    </lineage>
</organism>
<name>A0A1E7G5P7_LACLC</name>
<evidence type="ECO:0000313" key="2">
    <source>
        <dbReference type="Proteomes" id="UP000176236"/>
    </source>
</evidence>
<gene>
    <name evidence="1" type="ORF">AJ89_04480</name>
</gene>